<organism evidence="2">
    <name type="scientific">Cyprideis torosa</name>
    <dbReference type="NCBI Taxonomy" id="163714"/>
    <lineage>
        <taxon>Eukaryota</taxon>
        <taxon>Metazoa</taxon>
        <taxon>Ecdysozoa</taxon>
        <taxon>Arthropoda</taxon>
        <taxon>Crustacea</taxon>
        <taxon>Oligostraca</taxon>
        <taxon>Ostracoda</taxon>
        <taxon>Podocopa</taxon>
        <taxon>Podocopida</taxon>
        <taxon>Cytherocopina</taxon>
        <taxon>Cytheroidea</taxon>
        <taxon>Cytherideidae</taxon>
        <taxon>Cyprideis</taxon>
    </lineage>
</organism>
<dbReference type="InterPro" id="IPR036291">
    <property type="entry name" value="NAD(P)-bd_dom_sf"/>
</dbReference>
<evidence type="ECO:0000313" key="2">
    <source>
        <dbReference type="EMBL" id="CAD7239811.1"/>
    </source>
</evidence>
<evidence type="ECO:0000259" key="1">
    <source>
        <dbReference type="Pfam" id="PF08240"/>
    </source>
</evidence>
<dbReference type="Pfam" id="PF08240">
    <property type="entry name" value="ADH_N"/>
    <property type="match status" value="1"/>
</dbReference>
<feature type="non-terminal residue" evidence="2">
    <location>
        <position position="1"/>
    </location>
</feature>
<protein>
    <recommendedName>
        <fullName evidence="1">Alcohol dehydrogenase-like N-terminal domain-containing protein</fullName>
    </recommendedName>
</protein>
<dbReference type="OrthoDB" id="48317at2759"/>
<name>A0A7R8WX98_9CRUS</name>
<dbReference type="AlphaFoldDB" id="A0A7R8WX98"/>
<dbReference type="Gene3D" id="3.40.50.720">
    <property type="entry name" value="NAD(P)-binding Rossmann-like Domain"/>
    <property type="match status" value="1"/>
</dbReference>
<dbReference type="SUPFAM" id="SSF51735">
    <property type="entry name" value="NAD(P)-binding Rossmann-fold domains"/>
    <property type="match status" value="1"/>
</dbReference>
<dbReference type="PANTHER" id="PTHR43677">
    <property type="entry name" value="SHORT-CHAIN DEHYDROGENASE/REDUCTASE"/>
    <property type="match status" value="1"/>
</dbReference>
<dbReference type="SUPFAM" id="SSF50129">
    <property type="entry name" value="GroES-like"/>
    <property type="match status" value="1"/>
</dbReference>
<reference evidence="2" key="1">
    <citation type="submission" date="2020-11" db="EMBL/GenBank/DDBJ databases">
        <authorList>
            <person name="Tran Van P."/>
        </authorList>
    </citation>
    <scope>NUCLEOTIDE SEQUENCE</scope>
</reference>
<proteinExistence type="predicted"/>
<dbReference type="InterPro" id="IPR013154">
    <property type="entry name" value="ADH-like_N"/>
</dbReference>
<dbReference type="EMBL" id="OB742388">
    <property type="protein sequence ID" value="CAD7239811.1"/>
    <property type="molecule type" value="Genomic_DNA"/>
</dbReference>
<dbReference type="PANTHER" id="PTHR43677:SF1">
    <property type="entry name" value="ACRYLYL-COA REDUCTASE ACUI-RELATED"/>
    <property type="match status" value="1"/>
</dbReference>
<dbReference type="InterPro" id="IPR011032">
    <property type="entry name" value="GroES-like_sf"/>
</dbReference>
<feature type="non-terminal residue" evidence="2">
    <location>
        <position position="177"/>
    </location>
</feature>
<dbReference type="InterPro" id="IPR051397">
    <property type="entry name" value="Zn-ADH-like_protein"/>
</dbReference>
<dbReference type="Gene3D" id="3.90.180.10">
    <property type="entry name" value="Medium-chain alcohol dehydrogenases, catalytic domain"/>
    <property type="match status" value="1"/>
</dbReference>
<gene>
    <name evidence="2" type="ORF">CTOB1V02_LOCUS17626</name>
</gene>
<dbReference type="GO" id="GO:0043957">
    <property type="term" value="F:acryloyl-CoA reductase (NADPH) activity"/>
    <property type="evidence" value="ECO:0007669"/>
    <property type="project" value="TreeGrafter"/>
</dbReference>
<sequence length="177" mass="18568">YSTLNYKDALAVTGKGRVIRKFPIIPGIDLAGEVVDPGGSSFNAGDQIISTGWGMGEEFWGGLGQYARLDPAWPLLLPAGLDMRSAMVMGTGGFTAALCVRAIMDHGTSPEDGPVLVTGAGGGVGGVSVMLLAKLGYEVHAVSGRESLNDYLQQIGAAHILHRDELARECKPLEKET</sequence>
<feature type="domain" description="Alcohol dehydrogenase-like N-terminal" evidence="1">
    <location>
        <begin position="2"/>
        <end position="73"/>
    </location>
</feature>
<accession>A0A7R8WX98</accession>